<name>A0ABP6T3I4_9ACTN</name>
<evidence type="ECO:0000313" key="3">
    <source>
        <dbReference type="EMBL" id="GAA3391601.1"/>
    </source>
</evidence>
<dbReference type="EMBL" id="BAAAYN010000033">
    <property type="protein sequence ID" value="GAA3391601.1"/>
    <property type="molecule type" value="Genomic_DNA"/>
</dbReference>
<reference evidence="4" key="1">
    <citation type="journal article" date="2019" name="Int. J. Syst. Evol. Microbiol.">
        <title>The Global Catalogue of Microorganisms (GCM) 10K type strain sequencing project: providing services to taxonomists for standard genome sequencing and annotation.</title>
        <authorList>
            <consortium name="The Broad Institute Genomics Platform"/>
            <consortium name="The Broad Institute Genome Sequencing Center for Infectious Disease"/>
            <person name="Wu L."/>
            <person name="Ma J."/>
        </authorList>
    </citation>
    <scope>NUCLEOTIDE SEQUENCE [LARGE SCALE GENOMIC DNA]</scope>
    <source>
        <strain evidence="4">JCM 9458</strain>
    </source>
</reference>
<gene>
    <name evidence="3" type="ORF">GCM10020369_50170</name>
</gene>
<proteinExistence type="predicted"/>
<accession>A0ABP6T3I4</accession>
<dbReference type="InterPro" id="IPR013974">
    <property type="entry name" value="SAF"/>
</dbReference>
<evidence type="ECO:0000313" key="4">
    <source>
        <dbReference type="Proteomes" id="UP001501676"/>
    </source>
</evidence>
<sequence>MPSWFDLRFVLGVVLVLGSVVVGARLFAVADKTVLVWAVARDLGSGTVLVRADLVAVRARLPESAGRYLAASGPEPVGRPLSRPVGAGELLPRAALAGRVCGSEVSIPVSAQHVPATVRRGARVDVFATPRTGETSRVLSAVTVQGVTRGSAVGGEPTLVVRVADDLTPAVVSAVRTAEIDVVVAVGRDAGDGCGAPAAGAPPGSGSPSPEAAPPGEASPGESPPGTGPSEGTGPPGSPPLGSAGPSGGAVPPGDGTPGDGDQGDGDQGDGVEPPGGGAVPPCRAAEPPGGGAEPPGGGAVPSGGGAQLPGGGSARDVAGETDRSGADR</sequence>
<protein>
    <recommendedName>
        <fullName evidence="2">SAF domain-containing protein</fullName>
    </recommendedName>
</protein>
<feature type="compositionally biased region" description="Low complexity" evidence="1">
    <location>
        <begin position="195"/>
        <end position="221"/>
    </location>
</feature>
<feature type="compositionally biased region" description="Gly residues" evidence="1">
    <location>
        <begin position="289"/>
        <end position="314"/>
    </location>
</feature>
<keyword evidence="4" id="KW-1185">Reference proteome</keyword>
<comment type="caution">
    <text evidence="3">The sequence shown here is derived from an EMBL/GenBank/DDBJ whole genome shotgun (WGS) entry which is preliminary data.</text>
</comment>
<feature type="compositionally biased region" description="Basic and acidic residues" evidence="1">
    <location>
        <begin position="318"/>
        <end position="329"/>
    </location>
</feature>
<evidence type="ECO:0000256" key="1">
    <source>
        <dbReference type="SAM" id="MobiDB-lite"/>
    </source>
</evidence>
<evidence type="ECO:0000259" key="2">
    <source>
        <dbReference type="SMART" id="SM00858"/>
    </source>
</evidence>
<dbReference type="SMART" id="SM00858">
    <property type="entry name" value="SAF"/>
    <property type="match status" value="1"/>
</dbReference>
<feature type="domain" description="SAF" evidence="2">
    <location>
        <begin position="34"/>
        <end position="97"/>
    </location>
</feature>
<feature type="region of interest" description="Disordered" evidence="1">
    <location>
        <begin position="194"/>
        <end position="329"/>
    </location>
</feature>
<organism evidence="3 4">
    <name type="scientific">Cryptosporangium minutisporangium</name>
    <dbReference type="NCBI Taxonomy" id="113569"/>
    <lineage>
        <taxon>Bacteria</taxon>
        <taxon>Bacillati</taxon>
        <taxon>Actinomycetota</taxon>
        <taxon>Actinomycetes</taxon>
        <taxon>Cryptosporangiales</taxon>
        <taxon>Cryptosporangiaceae</taxon>
        <taxon>Cryptosporangium</taxon>
    </lineage>
</organism>
<dbReference type="Proteomes" id="UP001501676">
    <property type="component" value="Unassembled WGS sequence"/>
</dbReference>
<feature type="compositionally biased region" description="Low complexity" evidence="1">
    <location>
        <begin position="240"/>
        <end position="254"/>
    </location>
</feature>